<dbReference type="PROSITE" id="PS50075">
    <property type="entry name" value="CARRIER"/>
    <property type="match status" value="1"/>
</dbReference>
<protein>
    <submittedName>
        <fullName evidence="4">Acyl carrier protein</fullName>
    </submittedName>
</protein>
<dbReference type="Gene3D" id="1.10.1200.10">
    <property type="entry name" value="ACP-like"/>
    <property type="match status" value="1"/>
</dbReference>
<feature type="domain" description="Carrier" evidence="3">
    <location>
        <begin position="1"/>
        <end position="81"/>
    </location>
</feature>
<evidence type="ECO:0000313" key="4">
    <source>
        <dbReference type="EMBL" id="MFC0624575.1"/>
    </source>
</evidence>
<dbReference type="SMART" id="SM00823">
    <property type="entry name" value="PKS_PP"/>
    <property type="match status" value="1"/>
</dbReference>
<sequence>MTSIDRNMVIAWLTERVAFYVERDPAEIEPDKNLMTYGIDSIYALGIAGDVEEKFGTPVDATLVWDNPTIDAIATALTAAPTK</sequence>
<dbReference type="InterPro" id="IPR009081">
    <property type="entry name" value="PP-bd_ACP"/>
</dbReference>
<proteinExistence type="predicted"/>
<keyword evidence="2" id="KW-0597">Phosphoprotein</keyword>
<dbReference type="Pfam" id="PF00550">
    <property type="entry name" value="PP-binding"/>
    <property type="match status" value="1"/>
</dbReference>
<dbReference type="InterPro" id="IPR020806">
    <property type="entry name" value="PKS_PP-bd"/>
</dbReference>
<comment type="caution">
    <text evidence="4">The sequence shown here is derived from an EMBL/GenBank/DDBJ whole genome shotgun (WGS) entry which is preliminary data.</text>
</comment>
<organism evidence="4 5">
    <name type="scientific">Kribbella deserti</name>
    <dbReference type="NCBI Taxonomy" id="1926257"/>
    <lineage>
        <taxon>Bacteria</taxon>
        <taxon>Bacillati</taxon>
        <taxon>Actinomycetota</taxon>
        <taxon>Actinomycetes</taxon>
        <taxon>Propionibacteriales</taxon>
        <taxon>Kribbellaceae</taxon>
        <taxon>Kribbella</taxon>
    </lineage>
</organism>
<evidence type="ECO:0000259" key="3">
    <source>
        <dbReference type="PROSITE" id="PS50075"/>
    </source>
</evidence>
<gene>
    <name evidence="4" type="ORF">ACFFGN_10925</name>
</gene>
<name>A0ABV6QIW7_9ACTN</name>
<accession>A0ABV6QIW7</accession>
<keyword evidence="5" id="KW-1185">Reference proteome</keyword>
<keyword evidence="1" id="KW-0596">Phosphopantetheine</keyword>
<dbReference type="RefSeq" id="WP_380046095.1">
    <property type="nucleotide sequence ID" value="NZ_JBHLTC010000012.1"/>
</dbReference>
<evidence type="ECO:0000256" key="2">
    <source>
        <dbReference type="ARBA" id="ARBA00022553"/>
    </source>
</evidence>
<evidence type="ECO:0000313" key="5">
    <source>
        <dbReference type="Proteomes" id="UP001589890"/>
    </source>
</evidence>
<dbReference type="Proteomes" id="UP001589890">
    <property type="component" value="Unassembled WGS sequence"/>
</dbReference>
<dbReference type="InterPro" id="IPR036736">
    <property type="entry name" value="ACP-like_sf"/>
</dbReference>
<reference evidence="4 5" key="1">
    <citation type="submission" date="2024-09" db="EMBL/GenBank/DDBJ databases">
        <authorList>
            <person name="Sun Q."/>
            <person name="Mori K."/>
        </authorList>
    </citation>
    <scope>NUCLEOTIDE SEQUENCE [LARGE SCALE GENOMIC DNA]</scope>
    <source>
        <strain evidence="4 5">CGMCC 1.15906</strain>
    </source>
</reference>
<evidence type="ECO:0000256" key="1">
    <source>
        <dbReference type="ARBA" id="ARBA00022450"/>
    </source>
</evidence>
<dbReference type="SUPFAM" id="SSF47336">
    <property type="entry name" value="ACP-like"/>
    <property type="match status" value="1"/>
</dbReference>
<dbReference type="EMBL" id="JBHLTC010000012">
    <property type="protein sequence ID" value="MFC0624575.1"/>
    <property type="molecule type" value="Genomic_DNA"/>
</dbReference>